<dbReference type="Pfam" id="PF04265">
    <property type="entry name" value="TPK_B1_binding"/>
    <property type="match status" value="1"/>
</dbReference>
<feature type="domain" description="Thiamin pyrophosphokinase thiamin-binding" evidence="8">
    <location>
        <begin position="200"/>
        <end position="268"/>
    </location>
</feature>
<dbReference type="Pfam" id="PF04263">
    <property type="entry name" value="TPK_catalytic"/>
    <property type="match status" value="1"/>
</dbReference>
<proteinExistence type="inferred from homology"/>
<evidence type="ECO:0000256" key="2">
    <source>
        <dbReference type="ARBA" id="ARBA00006785"/>
    </source>
</evidence>
<dbReference type="NCBIfam" id="TIGR01378">
    <property type="entry name" value="thi_PPkinase"/>
    <property type="match status" value="1"/>
</dbReference>
<dbReference type="SMART" id="SM00983">
    <property type="entry name" value="TPK_B1_binding"/>
    <property type="match status" value="1"/>
</dbReference>
<dbReference type="PIRSF" id="PIRSF031057">
    <property type="entry name" value="Thiamin_pyrophosphokinase"/>
    <property type="match status" value="1"/>
</dbReference>
<dbReference type="SUPFAM" id="SSF63862">
    <property type="entry name" value="Thiamin pyrophosphokinase, substrate-binding domain"/>
    <property type="match status" value="1"/>
</dbReference>
<dbReference type="PANTHER" id="PTHR13622">
    <property type="entry name" value="THIAMIN PYROPHOSPHOKINASE"/>
    <property type="match status" value="1"/>
</dbReference>
<dbReference type="CDD" id="cd07995">
    <property type="entry name" value="TPK"/>
    <property type="match status" value="1"/>
</dbReference>
<dbReference type="InterPro" id="IPR007371">
    <property type="entry name" value="TPK_catalytic"/>
</dbReference>
<keyword evidence="6 7" id="KW-0067">ATP-binding</keyword>
<sequence length="279" mass="31304">MSPTLGAKEWYPARFTLGKDGRCLKGNRFTVLVLNQPLANKPLFCQCYDEAIIVAADGGANRVYDLFQQEKTEIPKYIPNVICGDLDSIRPEVQEYYEAKGVEIIKDPDQDSTDMTKCLRYIRERSHHFLSLGETPVNNLSDSQESRLDIAVFGGLGGRADQAFSQIHHLYAEVRQDPKPSAGDLYLITEESIVFLLEKGLNKIYAPVAAESFTENVGIIPIGKPSVISTRGLEWDVTNWPTEFGTHISTSNHVKADVVEVETTERVLFTLEFDKQTKM</sequence>
<comment type="caution">
    <text evidence="9">The sequence shown here is derived from an EMBL/GenBank/DDBJ whole genome shotgun (WGS) entry which is preliminary data.</text>
</comment>
<dbReference type="PANTHER" id="PTHR13622:SF8">
    <property type="entry name" value="THIAMIN PYROPHOSPHOKINASE 1"/>
    <property type="match status" value="1"/>
</dbReference>
<dbReference type="InterPro" id="IPR036759">
    <property type="entry name" value="TPK_catalytic_sf"/>
</dbReference>
<organism evidence="9 10">
    <name type="scientific">Stereocaulon virgatum</name>
    <dbReference type="NCBI Taxonomy" id="373712"/>
    <lineage>
        <taxon>Eukaryota</taxon>
        <taxon>Fungi</taxon>
        <taxon>Dikarya</taxon>
        <taxon>Ascomycota</taxon>
        <taxon>Pezizomycotina</taxon>
        <taxon>Lecanoromycetes</taxon>
        <taxon>OSLEUM clade</taxon>
        <taxon>Lecanoromycetidae</taxon>
        <taxon>Lecanorales</taxon>
        <taxon>Lecanorineae</taxon>
        <taxon>Stereocaulaceae</taxon>
        <taxon>Stereocaulon</taxon>
    </lineage>
</organism>
<evidence type="ECO:0000256" key="1">
    <source>
        <dbReference type="ARBA" id="ARBA00005078"/>
    </source>
</evidence>
<dbReference type="Proteomes" id="UP001590950">
    <property type="component" value="Unassembled WGS sequence"/>
</dbReference>
<dbReference type="Gene3D" id="3.40.50.10240">
    <property type="entry name" value="Thiamin pyrophosphokinase, catalytic domain"/>
    <property type="match status" value="1"/>
</dbReference>
<keyword evidence="4 7" id="KW-0547">Nucleotide-binding</keyword>
<evidence type="ECO:0000256" key="3">
    <source>
        <dbReference type="ARBA" id="ARBA00022679"/>
    </source>
</evidence>
<accession>A0ABR3ZXT0</accession>
<protein>
    <recommendedName>
        <fullName evidence="7">Thiamine pyrophosphokinase</fullName>
        <ecNumber evidence="7">2.7.6.2</ecNumber>
    </recommendedName>
</protein>
<reference evidence="9 10" key="1">
    <citation type="submission" date="2024-09" db="EMBL/GenBank/DDBJ databases">
        <title>Rethinking Asexuality: The Enigmatic Case of Functional Sexual Genes in Lepraria (Stereocaulaceae).</title>
        <authorList>
            <person name="Doellman M."/>
            <person name="Sun Y."/>
            <person name="Barcenas-Pena A."/>
            <person name="Lumbsch H.T."/>
            <person name="Grewe F."/>
        </authorList>
    </citation>
    <scope>NUCLEOTIDE SEQUENCE [LARGE SCALE GENOMIC DNA]</scope>
    <source>
        <strain evidence="9 10">Mercado 3170</strain>
    </source>
</reference>
<name>A0ABR3ZXT0_9LECA</name>
<keyword evidence="10" id="KW-1185">Reference proteome</keyword>
<keyword evidence="3 7" id="KW-0808">Transferase</keyword>
<dbReference type="InterPro" id="IPR016966">
    <property type="entry name" value="Thiamin_pyrophosphokinase_euk"/>
</dbReference>
<comment type="pathway">
    <text evidence="1 7">Cofactor biosynthesis; thiamine diphosphate biosynthesis; thiamine diphosphate from thiamine: step 1/1.</text>
</comment>
<dbReference type="EMBL" id="JBEFKJ010000035">
    <property type="protein sequence ID" value="KAL2038004.1"/>
    <property type="molecule type" value="Genomic_DNA"/>
</dbReference>
<dbReference type="InterPro" id="IPR036371">
    <property type="entry name" value="TPK_B1-bd_sf"/>
</dbReference>
<keyword evidence="5 7" id="KW-0418">Kinase</keyword>
<dbReference type="SUPFAM" id="SSF63999">
    <property type="entry name" value="Thiamin pyrophosphokinase, catalytic domain"/>
    <property type="match status" value="1"/>
</dbReference>
<evidence type="ECO:0000313" key="9">
    <source>
        <dbReference type="EMBL" id="KAL2038004.1"/>
    </source>
</evidence>
<dbReference type="InterPro" id="IPR007373">
    <property type="entry name" value="Thiamin_PyroPKinase_B1-bd"/>
</dbReference>
<dbReference type="InterPro" id="IPR006282">
    <property type="entry name" value="Thi_PPkinase"/>
</dbReference>
<evidence type="ECO:0000256" key="5">
    <source>
        <dbReference type="ARBA" id="ARBA00022777"/>
    </source>
</evidence>
<comment type="similarity">
    <text evidence="2 7">Belongs to the thiamine pyrophosphokinase family.</text>
</comment>
<comment type="catalytic activity">
    <reaction evidence="7">
        <text>thiamine + ATP = thiamine diphosphate + AMP + H(+)</text>
        <dbReference type="Rhea" id="RHEA:11576"/>
        <dbReference type="ChEBI" id="CHEBI:15378"/>
        <dbReference type="ChEBI" id="CHEBI:18385"/>
        <dbReference type="ChEBI" id="CHEBI:30616"/>
        <dbReference type="ChEBI" id="CHEBI:58937"/>
        <dbReference type="ChEBI" id="CHEBI:456215"/>
    </reaction>
</comment>
<evidence type="ECO:0000256" key="4">
    <source>
        <dbReference type="ARBA" id="ARBA00022741"/>
    </source>
</evidence>
<evidence type="ECO:0000256" key="7">
    <source>
        <dbReference type="PIRNR" id="PIRNR031057"/>
    </source>
</evidence>
<gene>
    <name evidence="9" type="ORF">N7G274_009224</name>
</gene>
<evidence type="ECO:0000313" key="10">
    <source>
        <dbReference type="Proteomes" id="UP001590950"/>
    </source>
</evidence>
<evidence type="ECO:0000259" key="8">
    <source>
        <dbReference type="SMART" id="SM00983"/>
    </source>
</evidence>
<evidence type="ECO:0000256" key="6">
    <source>
        <dbReference type="ARBA" id="ARBA00022840"/>
    </source>
</evidence>
<dbReference type="EC" id="2.7.6.2" evidence="7"/>